<name>A0A0M3I8J7_ASCLU</name>
<proteinExistence type="predicted"/>
<evidence type="ECO:0000313" key="2">
    <source>
        <dbReference type="Proteomes" id="UP000036681"/>
    </source>
</evidence>
<accession>A0A0M3I8J7</accession>
<keyword evidence="1" id="KW-1133">Transmembrane helix</keyword>
<evidence type="ECO:0000313" key="3">
    <source>
        <dbReference type="WBParaSite" id="ALUE_0001368101-mRNA-1"/>
    </source>
</evidence>
<keyword evidence="1" id="KW-0472">Membrane</keyword>
<protein>
    <submittedName>
        <fullName evidence="3">Uncharacterized protein</fullName>
    </submittedName>
</protein>
<dbReference type="WBParaSite" id="ALUE_0001368101-mRNA-1">
    <property type="protein sequence ID" value="ALUE_0001368101-mRNA-1"/>
    <property type="gene ID" value="ALUE_0001368101"/>
</dbReference>
<evidence type="ECO:0000256" key="1">
    <source>
        <dbReference type="SAM" id="Phobius"/>
    </source>
</evidence>
<sequence length="65" mass="7261">MCSKANALPSERVIERDASMRVACNSALAWMLELLSSVVSLSLFFYISLVDAFHMESDEPRHTAI</sequence>
<keyword evidence="2" id="KW-1185">Reference proteome</keyword>
<organism evidence="2 3">
    <name type="scientific">Ascaris lumbricoides</name>
    <name type="common">Giant roundworm</name>
    <dbReference type="NCBI Taxonomy" id="6252"/>
    <lineage>
        <taxon>Eukaryota</taxon>
        <taxon>Metazoa</taxon>
        <taxon>Ecdysozoa</taxon>
        <taxon>Nematoda</taxon>
        <taxon>Chromadorea</taxon>
        <taxon>Rhabditida</taxon>
        <taxon>Spirurina</taxon>
        <taxon>Ascaridomorpha</taxon>
        <taxon>Ascaridoidea</taxon>
        <taxon>Ascarididae</taxon>
        <taxon>Ascaris</taxon>
    </lineage>
</organism>
<feature type="transmembrane region" description="Helical" evidence="1">
    <location>
        <begin position="27"/>
        <end position="47"/>
    </location>
</feature>
<keyword evidence="1" id="KW-0812">Transmembrane</keyword>
<dbReference type="AlphaFoldDB" id="A0A0M3I8J7"/>
<dbReference type="Proteomes" id="UP000036681">
    <property type="component" value="Unplaced"/>
</dbReference>
<reference evidence="3" key="1">
    <citation type="submission" date="2017-02" db="UniProtKB">
        <authorList>
            <consortium name="WormBaseParasite"/>
        </authorList>
    </citation>
    <scope>IDENTIFICATION</scope>
</reference>